<comment type="caution">
    <text evidence="2">The sequence shown here is derived from an EMBL/GenBank/DDBJ whole genome shotgun (WGS) entry which is preliminary data.</text>
</comment>
<gene>
    <name evidence="2" type="ORF">LTR36_006899</name>
</gene>
<keyword evidence="1" id="KW-0812">Transmembrane</keyword>
<feature type="transmembrane region" description="Helical" evidence="1">
    <location>
        <begin position="12"/>
        <end position="34"/>
    </location>
</feature>
<keyword evidence="3" id="KW-1185">Reference proteome</keyword>
<proteinExistence type="predicted"/>
<keyword evidence="1" id="KW-0472">Membrane</keyword>
<evidence type="ECO:0000256" key="1">
    <source>
        <dbReference type="SAM" id="Phobius"/>
    </source>
</evidence>
<dbReference type="Proteomes" id="UP001324427">
    <property type="component" value="Unassembled WGS sequence"/>
</dbReference>
<evidence type="ECO:0000313" key="2">
    <source>
        <dbReference type="EMBL" id="KAK4542246.1"/>
    </source>
</evidence>
<protein>
    <submittedName>
        <fullName evidence="2">Uncharacterized protein</fullName>
    </submittedName>
</protein>
<name>A0AAV9JCV4_9PEZI</name>
<keyword evidence="1" id="KW-1133">Transmembrane helix</keyword>
<accession>A0AAV9JCV4</accession>
<sequence>MDASKSYSSKVAISGTVIHLTLGAIILADLSMLVTTKRDPQEPLFLLSSIPVQQHHQGLYTLPILRYRMYMVSSLDWASVI</sequence>
<evidence type="ECO:0000313" key="3">
    <source>
        <dbReference type="Proteomes" id="UP001324427"/>
    </source>
</evidence>
<reference evidence="2 3" key="1">
    <citation type="submission" date="2021-11" db="EMBL/GenBank/DDBJ databases">
        <title>Black yeast isolated from Biological Soil Crust.</title>
        <authorList>
            <person name="Kurbessoian T."/>
        </authorList>
    </citation>
    <scope>NUCLEOTIDE SEQUENCE [LARGE SCALE GENOMIC DNA]</scope>
    <source>
        <strain evidence="2 3">CCFEE 5522</strain>
    </source>
</reference>
<dbReference type="EMBL" id="JAVFHQ010000043">
    <property type="protein sequence ID" value="KAK4542246.1"/>
    <property type="molecule type" value="Genomic_DNA"/>
</dbReference>
<dbReference type="AlphaFoldDB" id="A0AAV9JCV4"/>
<organism evidence="2 3">
    <name type="scientific">Oleoguttula mirabilis</name>
    <dbReference type="NCBI Taxonomy" id="1507867"/>
    <lineage>
        <taxon>Eukaryota</taxon>
        <taxon>Fungi</taxon>
        <taxon>Dikarya</taxon>
        <taxon>Ascomycota</taxon>
        <taxon>Pezizomycotina</taxon>
        <taxon>Dothideomycetes</taxon>
        <taxon>Dothideomycetidae</taxon>
        <taxon>Mycosphaerellales</taxon>
        <taxon>Teratosphaeriaceae</taxon>
        <taxon>Oleoguttula</taxon>
    </lineage>
</organism>